<dbReference type="RefSeq" id="WP_213126679.1">
    <property type="nucleotide sequence ID" value="NZ_JAGYPG010000004.1"/>
</dbReference>
<dbReference type="GO" id="GO:0004821">
    <property type="term" value="F:histidine-tRNA ligase activity"/>
    <property type="evidence" value="ECO:0007669"/>
    <property type="project" value="TreeGrafter"/>
</dbReference>
<evidence type="ECO:0000313" key="12">
    <source>
        <dbReference type="EMBL" id="MBS4197454.1"/>
    </source>
</evidence>
<dbReference type="GO" id="GO:0000105">
    <property type="term" value="P:L-histidine biosynthetic process"/>
    <property type="evidence" value="ECO:0007669"/>
    <property type="project" value="UniProtKB-UniRule"/>
</dbReference>
<feature type="binding site" evidence="10">
    <location>
        <position position="117"/>
    </location>
    <ligand>
        <name>L-histidine</name>
        <dbReference type="ChEBI" id="CHEBI:57595"/>
    </ligand>
</feature>
<keyword evidence="12" id="KW-0328">Glycosyltransferase</keyword>
<keyword evidence="12" id="KW-0808">Transferase</keyword>
<dbReference type="InterPro" id="IPR041715">
    <property type="entry name" value="HisRS-like_core"/>
</dbReference>
<evidence type="ECO:0000256" key="1">
    <source>
        <dbReference type="ARBA" id="ARBA00004496"/>
    </source>
</evidence>
<dbReference type="GO" id="GO:0016757">
    <property type="term" value="F:glycosyltransferase activity"/>
    <property type="evidence" value="ECO:0007669"/>
    <property type="project" value="UniProtKB-KW"/>
</dbReference>
<comment type="miscellaneous">
    <text evidence="9">This function is generally fulfilled by the C-terminal part of HisG, which is missing in some bacteria such as this one.</text>
</comment>
<feature type="binding site" evidence="10">
    <location>
        <position position="113"/>
    </location>
    <ligand>
        <name>L-histidine</name>
        <dbReference type="ChEBI" id="CHEBI:57595"/>
    </ligand>
</feature>
<dbReference type="GO" id="GO:0006427">
    <property type="term" value="P:histidyl-tRNA aminoacylation"/>
    <property type="evidence" value="ECO:0007669"/>
    <property type="project" value="TreeGrafter"/>
</dbReference>
<dbReference type="Proteomes" id="UP000681414">
    <property type="component" value="Unassembled WGS sequence"/>
</dbReference>
<organism evidence="12 13">
    <name type="scientific">Lederbergia citri</name>
    <dbReference type="NCBI Taxonomy" id="2833580"/>
    <lineage>
        <taxon>Bacteria</taxon>
        <taxon>Bacillati</taxon>
        <taxon>Bacillota</taxon>
        <taxon>Bacilli</taxon>
        <taxon>Bacillales</taxon>
        <taxon>Bacillaceae</taxon>
        <taxon>Lederbergia</taxon>
    </lineage>
</organism>
<name>A0A942TJI1_9BACI</name>
<keyword evidence="7 9" id="KW-0368">Histidine biosynthesis</keyword>
<dbReference type="PANTHER" id="PTHR43707:SF6">
    <property type="entry name" value="ATP PHOSPHORIBOSYLTRANSFERASE REGULATORY SUBUNIT"/>
    <property type="match status" value="1"/>
</dbReference>
<evidence type="ECO:0000256" key="4">
    <source>
        <dbReference type="ARBA" id="ARBA00020397"/>
    </source>
</evidence>
<dbReference type="PANTHER" id="PTHR43707">
    <property type="entry name" value="HISTIDYL-TRNA SYNTHETASE"/>
    <property type="match status" value="1"/>
</dbReference>
<accession>A0A942TJI1</accession>
<keyword evidence="6 9" id="KW-0028">Amino-acid biosynthesis</keyword>
<evidence type="ECO:0000313" key="13">
    <source>
        <dbReference type="Proteomes" id="UP000681414"/>
    </source>
</evidence>
<dbReference type="InterPro" id="IPR045864">
    <property type="entry name" value="aa-tRNA-synth_II/BPL/LPL"/>
</dbReference>
<keyword evidence="5 9" id="KW-0963">Cytoplasm</keyword>
<evidence type="ECO:0000256" key="6">
    <source>
        <dbReference type="ARBA" id="ARBA00022605"/>
    </source>
</evidence>
<dbReference type="InterPro" id="IPR004516">
    <property type="entry name" value="HisRS/HisZ"/>
</dbReference>
<evidence type="ECO:0000256" key="5">
    <source>
        <dbReference type="ARBA" id="ARBA00022490"/>
    </source>
</evidence>
<dbReference type="CDD" id="cd00773">
    <property type="entry name" value="HisRS-like_core"/>
    <property type="match status" value="1"/>
</dbReference>
<dbReference type="HAMAP" id="MF_00125">
    <property type="entry name" value="HisZ"/>
    <property type="match status" value="1"/>
</dbReference>
<dbReference type="EMBL" id="JAGYPG010000004">
    <property type="protein sequence ID" value="MBS4197454.1"/>
    <property type="molecule type" value="Genomic_DNA"/>
</dbReference>
<dbReference type="SUPFAM" id="SSF55681">
    <property type="entry name" value="Class II aaRS and biotin synthetases"/>
    <property type="match status" value="1"/>
</dbReference>
<comment type="subunit">
    <text evidence="9">Heteromultimer composed of HisG and HisZ subunits.</text>
</comment>
<feature type="binding site" evidence="10">
    <location>
        <begin position="76"/>
        <end position="78"/>
    </location>
    <ligand>
        <name>L-histidine</name>
        <dbReference type="ChEBI" id="CHEBI:57595"/>
    </ligand>
</feature>
<evidence type="ECO:0000256" key="3">
    <source>
        <dbReference type="ARBA" id="ARBA00005539"/>
    </source>
</evidence>
<reference evidence="12 13" key="1">
    <citation type="submission" date="2021-05" db="EMBL/GenBank/DDBJ databases">
        <title>Novel Bacillus species.</title>
        <authorList>
            <person name="Liu G."/>
        </authorList>
    </citation>
    <scope>NUCLEOTIDE SEQUENCE [LARGE SCALE GENOMIC DNA]</scope>
    <source>
        <strain evidence="13">FJAT-49780</strain>
    </source>
</reference>
<dbReference type="InterPro" id="IPR004517">
    <property type="entry name" value="HisZ"/>
</dbReference>
<dbReference type="GO" id="GO:0140096">
    <property type="term" value="F:catalytic activity, acting on a protein"/>
    <property type="evidence" value="ECO:0007669"/>
    <property type="project" value="UniProtKB-ARBA"/>
</dbReference>
<comment type="caution">
    <text evidence="12">The sequence shown here is derived from an EMBL/GenBank/DDBJ whole genome shotgun (WGS) entry which is preliminary data.</text>
</comment>
<gene>
    <name evidence="9" type="primary">hisZ</name>
    <name evidence="12" type="ORF">KHA97_20625</name>
</gene>
<comment type="pathway">
    <text evidence="2 9">Amino-acid biosynthesis; L-histidine biosynthesis; L-histidine from 5-phospho-alpha-D-ribose 1-diphosphate: step 1/9.</text>
</comment>
<keyword evidence="13" id="KW-1185">Reference proteome</keyword>
<comment type="subcellular location">
    <subcellularLocation>
        <location evidence="1 9">Cytoplasm</location>
    </subcellularLocation>
</comment>
<evidence type="ECO:0000256" key="10">
    <source>
        <dbReference type="PIRSR" id="PIRSR001549-1"/>
    </source>
</evidence>
<dbReference type="AlphaFoldDB" id="A0A942TJI1"/>
<dbReference type="Gene3D" id="3.30.930.10">
    <property type="entry name" value="Bira Bifunctional Protein, Domain 2"/>
    <property type="match status" value="1"/>
</dbReference>
<dbReference type="Pfam" id="PF13393">
    <property type="entry name" value="tRNA-synt_His"/>
    <property type="match status" value="1"/>
</dbReference>
<sequence length="374" mass="42460">MFLPAGSKDEMGISLNNRFHVMEKFRKVTTLRGYKPISTPVIEYASTFTNEFIDMKLQDMMKWFNGEGEIEVLRPDWTTAIARALSNLEKKPQKWAYQGSIFKRNMPGVEYHQIGVEIIHHPELMGESECLLMAQAFLKEIGVGTCVIELGHTEIYESLVAEMQLSKADAERLRLAMHDKKKDEVYQIAIARSNKEKAEELASLVDAFGPIEIIAEYEEKWKERENVLGTLRHIKKLAEILKQSGSGEILVDLGRVKNLPYYSGLMFRGFLQNSGAVCFSGGRYDRLYEQFGESISAVGVALDVEVLAAQVKESDTLEKVCIIANEESLAFAEEVRKSFENCIVDVQSEAENANDYNKVYEIKKLNGKFEVIER</sequence>
<evidence type="ECO:0000256" key="9">
    <source>
        <dbReference type="HAMAP-Rule" id="MF_00125"/>
    </source>
</evidence>
<feature type="binding site" evidence="10">
    <location>
        <begin position="261"/>
        <end position="262"/>
    </location>
    <ligand>
        <name>L-histidine</name>
        <dbReference type="ChEBI" id="CHEBI:57595"/>
    </ligand>
</feature>
<evidence type="ECO:0000256" key="7">
    <source>
        <dbReference type="ARBA" id="ARBA00023102"/>
    </source>
</evidence>
<feature type="domain" description="Class II Histidinyl-tRNA synthetase (HisRS)-like catalytic core" evidence="11">
    <location>
        <begin position="18"/>
        <end position="306"/>
    </location>
</feature>
<dbReference type="GO" id="GO:0005737">
    <property type="term" value="C:cytoplasm"/>
    <property type="evidence" value="ECO:0007669"/>
    <property type="project" value="UniProtKB-SubCell"/>
</dbReference>
<protein>
    <recommendedName>
        <fullName evidence="4 9">ATP phosphoribosyltransferase regulatory subunit</fullName>
    </recommendedName>
</protein>
<dbReference type="PIRSF" id="PIRSF001549">
    <property type="entry name" value="His-tRNA_synth"/>
    <property type="match status" value="1"/>
</dbReference>
<comment type="similarity">
    <text evidence="3 9">Belongs to the class-II aminoacyl-tRNA synthetase family. HisZ subfamily.</text>
</comment>
<comment type="function">
    <text evidence="8 9">Required for the first step of histidine biosynthesis. May allow the feedback regulation of ATP phosphoribosyltransferase activity by histidine.</text>
</comment>
<evidence type="ECO:0000259" key="11">
    <source>
        <dbReference type="Pfam" id="PF13393"/>
    </source>
</evidence>
<proteinExistence type="inferred from homology"/>
<evidence type="ECO:0000256" key="8">
    <source>
        <dbReference type="ARBA" id="ARBA00025246"/>
    </source>
</evidence>
<evidence type="ECO:0000256" key="2">
    <source>
        <dbReference type="ARBA" id="ARBA00004667"/>
    </source>
</evidence>